<evidence type="ECO:0000313" key="1">
    <source>
        <dbReference type="EnsemblMetazoa" id="AMIN004949-PA"/>
    </source>
</evidence>
<evidence type="ECO:0000313" key="2">
    <source>
        <dbReference type="Proteomes" id="UP000075920"/>
    </source>
</evidence>
<dbReference type="EnsemblMetazoa" id="AMIN004949-RA">
    <property type="protein sequence ID" value="AMIN004949-PA"/>
    <property type="gene ID" value="AMIN004949"/>
</dbReference>
<dbReference type="SUPFAM" id="SSF53098">
    <property type="entry name" value="Ribonuclease H-like"/>
    <property type="match status" value="1"/>
</dbReference>
<reference evidence="1" key="2">
    <citation type="submission" date="2020-05" db="UniProtKB">
        <authorList>
            <consortium name="EnsemblMetazoa"/>
        </authorList>
    </citation>
    <scope>IDENTIFICATION</scope>
    <source>
        <strain evidence="1">MINIMUS1</strain>
    </source>
</reference>
<evidence type="ECO:0008006" key="3">
    <source>
        <dbReference type="Google" id="ProtNLM"/>
    </source>
</evidence>
<proteinExistence type="predicted"/>
<dbReference type="Gene3D" id="3.30.420.10">
    <property type="entry name" value="Ribonuclease H-like superfamily/Ribonuclease H"/>
    <property type="match status" value="1"/>
</dbReference>
<reference evidence="2" key="1">
    <citation type="submission" date="2013-03" db="EMBL/GenBank/DDBJ databases">
        <title>The Genome Sequence of Anopheles minimus MINIMUS1.</title>
        <authorList>
            <consortium name="The Broad Institute Genomics Platform"/>
            <person name="Neafsey D.E."/>
            <person name="Walton C."/>
            <person name="Walker B."/>
            <person name="Young S.K."/>
            <person name="Zeng Q."/>
            <person name="Gargeya S."/>
            <person name="Fitzgerald M."/>
            <person name="Haas B."/>
            <person name="Abouelleil A."/>
            <person name="Allen A.W."/>
            <person name="Alvarado L."/>
            <person name="Arachchi H.M."/>
            <person name="Berlin A.M."/>
            <person name="Chapman S.B."/>
            <person name="Gainer-Dewar J."/>
            <person name="Goldberg J."/>
            <person name="Griggs A."/>
            <person name="Gujja S."/>
            <person name="Hansen M."/>
            <person name="Howarth C."/>
            <person name="Imamovic A."/>
            <person name="Ireland A."/>
            <person name="Larimer J."/>
            <person name="McCowan C."/>
            <person name="Murphy C."/>
            <person name="Pearson M."/>
            <person name="Poon T.W."/>
            <person name="Priest M."/>
            <person name="Roberts A."/>
            <person name="Saif S."/>
            <person name="Shea T."/>
            <person name="Sisk P."/>
            <person name="Sykes S."/>
            <person name="Wortman J."/>
            <person name="Nusbaum C."/>
            <person name="Birren B."/>
        </authorList>
    </citation>
    <scope>NUCLEOTIDE SEQUENCE [LARGE SCALE GENOMIC DNA]</scope>
    <source>
        <strain evidence="2">MINIMUS1</strain>
    </source>
</reference>
<keyword evidence="2" id="KW-1185">Reference proteome</keyword>
<name>A0A182W3N8_9DIPT</name>
<dbReference type="STRING" id="112268.A0A182W3N8"/>
<dbReference type="Proteomes" id="UP000075920">
    <property type="component" value="Unassembled WGS sequence"/>
</dbReference>
<dbReference type="AlphaFoldDB" id="A0A182W3N8"/>
<dbReference type="InterPro" id="IPR036397">
    <property type="entry name" value="RNaseH_sf"/>
</dbReference>
<accession>A0A182W3N8</accession>
<protein>
    <recommendedName>
        <fullName evidence="3">Integrase catalytic domain-containing protein</fullName>
    </recommendedName>
</protein>
<dbReference type="GO" id="GO:0003676">
    <property type="term" value="F:nucleic acid binding"/>
    <property type="evidence" value="ECO:0007669"/>
    <property type="project" value="InterPro"/>
</dbReference>
<sequence length="198" mass="22660">MAPLPVQRLTPHLRPFSLTGVDYIGPFDVTRFIGRRGWPVKFLSYNGTNFKGASKEIAETVEIIHNEYADILTNARTKWSFNPPVTPHMGGAWERLMRSVKGVLAAINDGRRLMDEILLTAIVDAEDIINNRPLVTVTQEGSNRESLTPNHFLRSFSETDVRAFPKTNVKEALRDSYRRSRQLAEEMWSRWVKEYAPT</sequence>
<dbReference type="InterPro" id="IPR012337">
    <property type="entry name" value="RNaseH-like_sf"/>
</dbReference>
<dbReference type="VEuPathDB" id="VectorBase:AMIN004949"/>
<dbReference type="PANTHER" id="PTHR47331">
    <property type="entry name" value="PHD-TYPE DOMAIN-CONTAINING PROTEIN"/>
    <property type="match status" value="1"/>
</dbReference>
<organism evidence="1 2">
    <name type="scientific">Anopheles minimus</name>
    <dbReference type="NCBI Taxonomy" id="112268"/>
    <lineage>
        <taxon>Eukaryota</taxon>
        <taxon>Metazoa</taxon>
        <taxon>Ecdysozoa</taxon>
        <taxon>Arthropoda</taxon>
        <taxon>Hexapoda</taxon>
        <taxon>Insecta</taxon>
        <taxon>Pterygota</taxon>
        <taxon>Neoptera</taxon>
        <taxon>Endopterygota</taxon>
        <taxon>Diptera</taxon>
        <taxon>Nematocera</taxon>
        <taxon>Culicoidea</taxon>
        <taxon>Culicidae</taxon>
        <taxon>Anophelinae</taxon>
        <taxon>Anopheles</taxon>
    </lineage>
</organism>
<dbReference type="PANTHER" id="PTHR47331:SF1">
    <property type="entry name" value="GAG-LIKE PROTEIN"/>
    <property type="match status" value="1"/>
</dbReference>